<dbReference type="Proteomes" id="UP001430584">
    <property type="component" value="Unassembled WGS sequence"/>
</dbReference>
<keyword evidence="4 7" id="KW-0378">Hydrolase</keyword>
<dbReference type="RefSeq" id="XP_066634797.1">
    <property type="nucleotide sequence ID" value="XM_066774678.1"/>
</dbReference>
<feature type="domain" description="Peptidase M3A/M3B catalytic" evidence="8">
    <location>
        <begin position="57"/>
        <end position="117"/>
    </location>
</feature>
<dbReference type="InterPro" id="IPR001567">
    <property type="entry name" value="Pept_M3A_M3B_dom"/>
</dbReference>
<evidence type="ECO:0000256" key="3">
    <source>
        <dbReference type="ARBA" id="ARBA00022723"/>
    </source>
</evidence>
<dbReference type="InterPro" id="IPR024077">
    <property type="entry name" value="Neurolysin/TOP_dom2"/>
</dbReference>
<dbReference type="Gene3D" id="1.10.1370.10">
    <property type="entry name" value="Neurolysin, domain 3"/>
    <property type="match status" value="1"/>
</dbReference>
<organism evidence="9 10">
    <name type="scientific">Diplodia seriata</name>
    <dbReference type="NCBI Taxonomy" id="420778"/>
    <lineage>
        <taxon>Eukaryota</taxon>
        <taxon>Fungi</taxon>
        <taxon>Dikarya</taxon>
        <taxon>Ascomycota</taxon>
        <taxon>Pezizomycotina</taxon>
        <taxon>Dothideomycetes</taxon>
        <taxon>Dothideomycetes incertae sedis</taxon>
        <taxon>Botryosphaeriales</taxon>
        <taxon>Botryosphaeriaceae</taxon>
        <taxon>Diplodia</taxon>
    </lineage>
</organism>
<dbReference type="Pfam" id="PF01432">
    <property type="entry name" value="Peptidase_M3"/>
    <property type="match status" value="1"/>
</dbReference>
<evidence type="ECO:0000259" key="8">
    <source>
        <dbReference type="Pfam" id="PF01432"/>
    </source>
</evidence>
<proteinExistence type="inferred from homology"/>
<keyword evidence="6 7" id="KW-0482">Metalloprotease</keyword>
<keyword evidence="5 7" id="KW-0862">Zinc</keyword>
<keyword evidence="3 7" id="KW-0479">Metal-binding</keyword>
<evidence type="ECO:0000256" key="4">
    <source>
        <dbReference type="ARBA" id="ARBA00022801"/>
    </source>
</evidence>
<reference evidence="9 10" key="1">
    <citation type="submission" date="2024-02" db="EMBL/GenBank/DDBJ databases">
        <title>De novo assembly and annotation of 12 fungi associated with fruit tree decline syndrome in Ontario, Canada.</title>
        <authorList>
            <person name="Sulman M."/>
            <person name="Ellouze W."/>
            <person name="Ilyukhin E."/>
        </authorList>
    </citation>
    <scope>NUCLEOTIDE SEQUENCE [LARGE SCALE GENOMIC DNA]</scope>
    <source>
        <strain evidence="9 10">FDS-637</strain>
    </source>
</reference>
<gene>
    <name evidence="9" type="primary">PRD1_1</name>
    <name evidence="9" type="ORF">SLS55_003199</name>
</gene>
<evidence type="ECO:0000313" key="9">
    <source>
        <dbReference type="EMBL" id="KAL0261768.1"/>
    </source>
</evidence>
<evidence type="ECO:0000256" key="2">
    <source>
        <dbReference type="ARBA" id="ARBA00022670"/>
    </source>
</evidence>
<protein>
    <submittedName>
        <fullName evidence="9">Metalloendopeptidase</fullName>
    </submittedName>
</protein>
<dbReference type="EMBL" id="JAJVCZ030000003">
    <property type="protein sequence ID" value="KAL0261768.1"/>
    <property type="molecule type" value="Genomic_DNA"/>
</dbReference>
<keyword evidence="10" id="KW-1185">Reference proteome</keyword>
<dbReference type="GeneID" id="92007284"/>
<dbReference type="InterPro" id="IPR045090">
    <property type="entry name" value="Pept_M3A_M3B"/>
</dbReference>
<dbReference type="PANTHER" id="PTHR11804:SF84">
    <property type="entry name" value="SACCHAROLYSIN"/>
    <property type="match status" value="1"/>
</dbReference>
<evidence type="ECO:0000256" key="7">
    <source>
        <dbReference type="RuleBase" id="RU003435"/>
    </source>
</evidence>
<sequence length="119" mass="13013">MAVEEALAAKLAAQLAGRPRLIGQELAPGTLLFSQCPSSAPRFFGASASVGPPKQPSQVYSADMFYTVFKKDPMNGKEGRRYRHTVLERGGSQEEMQTLEDFLGRKPSTEAFYKELGLA</sequence>
<keyword evidence="2 7" id="KW-0645">Protease</keyword>
<evidence type="ECO:0000313" key="10">
    <source>
        <dbReference type="Proteomes" id="UP001430584"/>
    </source>
</evidence>
<dbReference type="PANTHER" id="PTHR11804">
    <property type="entry name" value="PROTEASE M3 THIMET OLIGOPEPTIDASE-RELATED"/>
    <property type="match status" value="1"/>
</dbReference>
<accession>A0ABR3CMB5</accession>
<name>A0ABR3CMB5_9PEZI</name>
<comment type="cofactor">
    <cofactor evidence="7">
        <name>Zn(2+)</name>
        <dbReference type="ChEBI" id="CHEBI:29105"/>
    </cofactor>
    <text evidence="7">Binds 1 zinc ion.</text>
</comment>
<comment type="caution">
    <text evidence="9">The sequence shown here is derived from an EMBL/GenBank/DDBJ whole genome shotgun (WGS) entry which is preliminary data.</text>
</comment>
<evidence type="ECO:0000256" key="5">
    <source>
        <dbReference type="ARBA" id="ARBA00022833"/>
    </source>
</evidence>
<comment type="similarity">
    <text evidence="1 7">Belongs to the peptidase M3 family.</text>
</comment>
<evidence type="ECO:0000256" key="1">
    <source>
        <dbReference type="ARBA" id="ARBA00006040"/>
    </source>
</evidence>
<evidence type="ECO:0000256" key="6">
    <source>
        <dbReference type="ARBA" id="ARBA00023049"/>
    </source>
</evidence>
<dbReference type="SUPFAM" id="SSF55486">
    <property type="entry name" value="Metalloproteases ('zincins'), catalytic domain"/>
    <property type="match status" value="1"/>
</dbReference>